<dbReference type="Gene3D" id="3.40.50.1950">
    <property type="entry name" value="Flavin prenyltransferase-like"/>
    <property type="match status" value="1"/>
</dbReference>
<evidence type="ECO:0000256" key="2">
    <source>
        <dbReference type="ARBA" id="ARBA00022630"/>
    </source>
</evidence>
<organism evidence="6 7">
    <name type="scientific">Desulfosarcina alkanivorans</name>
    <dbReference type="NCBI Taxonomy" id="571177"/>
    <lineage>
        <taxon>Bacteria</taxon>
        <taxon>Pseudomonadati</taxon>
        <taxon>Thermodesulfobacteriota</taxon>
        <taxon>Desulfobacteria</taxon>
        <taxon>Desulfobacterales</taxon>
        <taxon>Desulfosarcinaceae</taxon>
        <taxon>Desulfosarcina</taxon>
    </lineage>
</organism>
<accession>A0A5K7YB01</accession>
<keyword evidence="7" id="KW-1185">Reference proteome</keyword>
<dbReference type="InterPro" id="IPR003382">
    <property type="entry name" value="Flavoprotein"/>
</dbReference>
<dbReference type="AlphaFoldDB" id="A0A5K7YB01"/>
<dbReference type="Pfam" id="PF02441">
    <property type="entry name" value="Flavoprotein"/>
    <property type="match status" value="1"/>
</dbReference>
<keyword evidence="2" id="KW-0285">Flavoprotein</keyword>
<keyword evidence="1" id="KW-0637">Prenyltransferase</keyword>
<name>A0A5K7YB01_9BACT</name>
<proteinExistence type="predicted"/>
<gene>
    <name evidence="6" type="ORF">DSCA_05020</name>
</gene>
<feature type="domain" description="Flavoprotein" evidence="5">
    <location>
        <begin position="11"/>
        <end position="164"/>
    </location>
</feature>
<evidence type="ECO:0000259" key="5">
    <source>
        <dbReference type="Pfam" id="PF02441"/>
    </source>
</evidence>
<keyword evidence="4" id="KW-0808">Transferase</keyword>
<evidence type="ECO:0000256" key="1">
    <source>
        <dbReference type="ARBA" id="ARBA00022602"/>
    </source>
</evidence>
<dbReference type="OrthoDB" id="9781577at2"/>
<dbReference type="InterPro" id="IPR036551">
    <property type="entry name" value="Flavin_trans-like"/>
</dbReference>
<dbReference type="EMBL" id="AP021874">
    <property type="protein sequence ID" value="BBO66572.1"/>
    <property type="molecule type" value="Genomic_DNA"/>
</dbReference>
<dbReference type="SUPFAM" id="SSF52507">
    <property type="entry name" value="Homo-oligomeric flavin-containing Cys decarboxylases, HFCD"/>
    <property type="match status" value="1"/>
</dbReference>
<dbReference type="InterPro" id="IPR004507">
    <property type="entry name" value="UbiX-like"/>
</dbReference>
<dbReference type="Proteomes" id="UP000427906">
    <property type="component" value="Chromosome"/>
</dbReference>
<reference evidence="6 7" key="1">
    <citation type="submission" date="2019-11" db="EMBL/GenBank/DDBJ databases">
        <title>Comparative genomics of hydrocarbon-degrading Desulfosarcina strains.</title>
        <authorList>
            <person name="Watanabe M."/>
            <person name="Kojima H."/>
            <person name="Fukui M."/>
        </authorList>
    </citation>
    <scope>NUCLEOTIDE SEQUENCE [LARGE SCALE GENOMIC DNA]</scope>
    <source>
        <strain evidence="6 7">PL12</strain>
    </source>
</reference>
<dbReference type="GO" id="GO:0004659">
    <property type="term" value="F:prenyltransferase activity"/>
    <property type="evidence" value="ECO:0007669"/>
    <property type="project" value="UniProtKB-KW"/>
</dbReference>
<protein>
    <recommendedName>
        <fullName evidence="5">Flavoprotein domain-containing protein</fullName>
    </recommendedName>
</protein>
<evidence type="ECO:0000313" key="7">
    <source>
        <dbReference type="Proteomes" id="UP000427906"/>
    </source>
</evidence>
<dbReference type="NCBIfam" id="TIGR00421">
    <property type="entry name" value="ubiX_pad"/>
    <property type="match status" value="1"/>
</dbReference>
<evidence type="ECO:0000256" key="4">
    <source>
        <dbReference type="ARBA" id="ARBA00022679"/>
    </source>
</evidence>
<dbReference type="KEGG" id="dalk:DSCA_05020"/>
<keyword evidence="3" id="KW-0288">FMN</keyword>
<evidence type="ECO:0000256" key="3">
    <source>
        <dbReference type="ARBA" id="ARBA00022643"/>
    </source>
</evidence>
<evidence type="ECO:0000313" key="6">
    <source>
        <dbReference type="EMBL" id="BBO66572.1"/>
    </source>
</evidence>
<sequence>MSNMAASPGAHLILGVTGASGMHASRLLVEKSSWPIDLVTSRWGREVAGTEIGGIDAIEAKAARVFAPDDLYAPLSSGSVPSAGMVVLPCSAHTLAQMAAGLGDSLITRAAHCQMKERRPLIVCLREAPLTLIDLENARRIAAAGAVIMPMCPPFFMFAGSDPQSVSMDALLEAFVDRVLALVGQQAARTWEDVR</sequence>